<sequence>MANYLSLFNYKGLGHLIKLANNPLLTFRSLRSTYGDVFKIYMGTRLAVVINGYDVINEVLMTRGPEFSHRPSSFLAEKLAQYK</sequence>
<dbReference type="EMBL" id="CAJHNH020006013">
    <property type="protein sequence ID" value="CAG5133225.1"/>
    <property type="molecule type" value="Genomic_DNA"/>
</dbReference>
<evidence type="ECO:0000256" key="5">
    <source>
        <dbReference type="ARBA" id="ARBA00023004"/>
    </source>
</evidence>
<name>A0A8S4A034_9EUPU</name>
<keyword evidence="6" id="KW-0503">Monooxygenase</keyword>
<protein>
    <recommendedName>
        <fullName evidence="9">Cytochrome P450</fullName>
    </recommendedName>
</protein>
<keyword evidence="8" id="KW-1185">Reference proteome</keyword>
<keyword evidence="3" id="KW-0479">Metal-binding</keyword>
<dbReference type="GO" id="GO:0004508">
    <property type="term" value="F:steroid 17-alpha-monooxygenase activity"/>
    <property type="evidence" value="ECO:0007669"/>
    <property type="project" value="TreeGrafter"/>
</dbReference>
<evidence type="ECO:0000256" key="1">
    <source>
        <dbReference type="ARBA" id="ARBA00010617"/>
    </source>
</evidence>
<dbReference type="InterPro" id="IPR036396">
    <property type="entry name" value="Cyt_P450_sf"/>
</dbReference>
<dbReference type="InterPro" id="IPR001128">
    <property type="entry name" value="Cyt_P450"/>
</dbReference>
<feature type="non-terminal residue" evidence="7">
    <location>
        <position position="83"/>
    </location>
</feature>
<dbReference type="GO" id="GO:0005506">
    <property type="term" value="F:iron ion binding"/>
    <property type="evidence" value="ECO:0007669"/>
    <property type="project" value="InterPro"/>
</dbReference>
<evidence type="ECO:0000256" key="3">
    <source>
        <dbReference type="ARBA" id="ARBA00022723"/>
    </source>
</evidence>
<dbReference type="PRINTS" id="PR00463">
    <property type="entry name" value="EP450I"/>
</dbReference>
<dbReference type="AlphaFoldDB" id="A0A8S4A034"/>
<comment type="similarity">
    <text evidence="1">Belongs to the cytochrome P450 family.</text>
</comment>
<dbReference type="PANTHER" id="PTHR24289:SF1">
    <property type="entry name" value="STEROID 17-ALPHA-HYDROXYLASE_17,20 LYASE"/>
    <property type="match status" value="1"/>
</dbReference>
<evidence type="ECO:0000256" key="4">
    <source>
        <dbReference type="ARBA" id="ARBA00023002"/>
    </source>
</evidence>
<dbReference type="Gene3D" id="1.10.630.10">
    <property type="entry name" value="Cytochrome P450"/>
    <property type="match status" value="1"/>
</dbReference>
<keyword evidence="4" id="KW-0560">Oxidoreductase</keyword>
<evidence type="ECO:0000313" key="8">
    <source>
        <dbReference type="Proteomes" id="UP000678393"/>
    </source>
</evidence>
<evidence type="ECO:0000313" key="7">
    <source>
        <dbReference type="EMBL" id="CAG5133225.1"/>
    </source>
</evidence>
<keyword evidence="2" id="KW-0349">Heme</keyword>
<evidence type="ECO:0008006" key="9">
    <source>
        <dbReference type="Google" id="ProtNLM"/>
    </source>
</evidence>
<comment type="caution">
    <text evidence="7">The sequence shown here is derived from an EMBL/GenBank/DDBJ whole genome shotgun (WGS) entry which is preliminary data.</text>
</comment>
<dbReference type="Pfam" id="PF00067">
    <property type="entry name" value="p450"/>
    <property type="match status" value="1"/>
</dbReference>
<dbReference type="GO" id="GO:0042446">
    <property type="term" value="P:hormone biosynthetic process"/>
    <property type="evidence" value="ECO:0007669"/>
    <property type="project" value="TreeGrafter"/>
</dbReference>
<dbReference type="PANTHER" id="PTHR24289">
    <property type="entry name" value="STEROID 17-ALPHA-HYDROXYLASE/17,20 LYASE"/>
    <property type="match status" value="1"/>
</dbReference>
<dbReference type="InterPro" id="IPR002401">
    <property type="entry name" value="Cyt_P450_E_grp-I"/>
</dbReference>
<dbReference type="GO" id="GO:0042448">
    <property type="term" value="P:progesterone metabolic process"/>
    <property type="evidence" value="ECO:0007669"/>
    <property type="project" value="TreeGrafter"/>
</dbReference>
<organism evidence="7 8">
    <name type="scientific">Candidula unifasciata</name>
    <dbReference type="NCBI Taxonomy" id="100452"/>
    <lineage>
        <taxon>Eukaryota</taxon>
        <taxon>Metazoa</taxon>
        <taxon>Spiralia</taxon>
        <taxon>Lophotrochozoa</taxon>
        <taxon>Mollusca</taxon>
        <taxon>Gastropoda</taxon>
        <taxon>Heterobranchia</taxon>
        <taxon>Euthyneura</taxon>
        <taxon>Panpulmonata</taxon>
        <taxon>Eupulmonata</taxon>
        <taxon>Stylommatophora</taxon>
        <taxon>Helicina</taxon>
        <taxon>Helicoidea</taxon>
        <taxon>Geomitridae</taxon>
        <taxon>Candidula</taxon>
    </lineage>
</organism>
<dbReference type="GO" id="GO:0020037">
    <property type="term" value="F:heme binding"/>
    <property type="evidence" value="ECO:0007669"/>
    <property type="project" value="InterPro"/>
</dbReference>
<keyword evidence="5" id="KW-0408">Iron</keyword>
<evidence type="ECO:0000256" key="6">
    <source>
        <dbReference type="ARBA" id="ARBA00023033"/>
    </source>
</evidence>
<dbReference type="Proteomes" id="UP000678393">
    <property type="component" value="Unassembled WGS sequence"/>
</dbReference>
<evidence type="ECO:0000256" key="2">
    <source>
        <dbReference type="ARBA" id="ARBA00022617"/>
    </source>
</evidence>
<dbReference type="SUPFAM" id="SSF48264">
    <property type="entry name" value="Cytochrome P450"/>
    <property type="match status" value="1"/>
</dbReference>
<proteinExistence type="inferred from homology"/>
<reference evidence="7" key="1">
    <citation type="submission" date="2021-04" db="EMBL/GenBank/DDBJ databases">
        <authorList>
            <consortium name="Molecular Ecology Group"/>
        </authorList>
    </citation>
    <scope>NUCLEOTIDE SEQUENCE</scope>
</reference>
<dbReference type="OrthoDB" id="6157953at2759"/>
<accession>A0A8S4A034</accession>
<gene>
    <name evidence="7" type="ORF">CUNI_LOCUS18783</name>
</gene>